<keyword evidence="3" id="KW-1185">Reference proteome</keyword>
<protein>
    <submittedName>
        <fullName evidence="2">Uncharacterized protein</fullName>
    </submittedName>
</protein>
<dbReference type="OrthoDB" id="5185161at2"/>
<feature type="compositionally biased region" description="Low complexity" evidence="1">
    <location>
        <begin position="513"/>
        <end position="522"/>
    </location>
</feature>
<proteinExistence type="predicted"/>
<name>A0A4S8QGW2_9ACTN</name>
<dbReference type="Proteomes" id="UP000308760">
    <property type="component" value="Unassembled WGS sequence"/>
</dbReference>
<reference evidence="2 3" key="2">
    <citation type="submission" date="2019-05" db="EMBL/GenBank/DDBJ databases">
        <title>Glycomyces buryatensis sp. nov.</title>
        <authorList>
            <person name="Nikitina E."/>
        </authorList>
    </citation>
    <scope>NUCLEOTIDE SEQUENCE [LARGE SCALE GENOMIC DNA]</scope>
    <source>
        <strain evidence="2 3">18</strain>
    </source>
</reference>
<dbReference type="RefSeq" id="WP_136533854.1">
    <property type="nucleotide sequence ID" value="NZ_STGY01000025.1"/>
</dbReference>
<feature type="compositionally biased region" description="Gly residues" evidence="1">
    <location>
        <begin position="523"/>
        <end position="553"/>
    </location>
</feature>
<evidence type="ECO:0000313" key="3">
    <source>
        <dbReference type="Proteomes" id="UP000308760"/>
    </source>
</evidence>
<feature type="region of interest" description="Disordered" evidence="1">
    <location>
        <begin position="370"/>
        <end position="455"/>
    </location>
</feature>
<feature type="compositionally biased region" description="Basic and acidic residues" evidence="1">
    <location>
        <begin position="174"/>
        <end position="186"/>
    </location>
</feature>
<sequence length="591" mass="62632">MVEEPIYASKDAATGETVYYQKTSAGQFVQVDEDALNELSGNLVLIQTDLAETRDLVTNGNLTRIKSMTFHIMPDFQFEQVDAINLKLGAFEDAELLQEAYREVFYKGKAEQIERINHGYATGEQVSRDITQTYLDEDGNVAADVGAVGAEFDSGNSITESDLEEDSGTPRALSGHDKNPSPDPRGRSPVMSEGEGKGKEYYFSTYTPHELWEKLMTQGDPWSVEQAGSVWSTAKGGLESARDQLNTSMLATVDYWQGPASEEFQRRMRLVYEYSEVAEEEMMEASARTIPNIAAWLTEAQQAARDQDLNPDNEPTYEVWVDEVRDPKPSDADLIDKQEQYKAEYAEYQTQRHEALAAIVGNLGHKYARAANGYKPPESPPEGMPGNETFQPPTGGVFGTDGMTTAGSTPSAPPASDGSGTDGGSLDGQGHDDDLEPTDEGWDPGSYDDMDSGLTGGLTTGGVSAVSGGTIAAGGMGAGGGGAALVGSAGLFGPAMGATSTAGTSPGRGGATTGKAGSTAPGRSGGTSGRGTGTGARAGAGKAGVGNPRGGTRSGYADDDEEEEVTRETWLKEDEIDWRSGDRTPDEELDD</sequence>
<dbReference type="EMBL" id="STGY01000025">
    <property type="protein sequence ID" value="THV42422.1"/>
    <property type="molecule type" value="Genomic_DNA"/>
</dbReference>
<dbReference type="AlphaFoldDB" id="A0A4S8QGW2"/>
<gene>
    <name evidence="2" type="ORF">FAB82_07145</name>
</gene>
<evidence type="ECO:0000313" key="2">
    <source>
        <dbReference type="EMBL" id="THV42422.1"/>
    </source>
</evidence>
<feature type="region of interest" description="Disordered" evidence="1">
    <location>
        <begin position="498"/>
        <end position="591"/>
    </location>
</feature>
<evidence type="ECO:0000256" key="1">
    <source>
        <dbReference type="SAM" id="MobiDB-lite"/>
    </source>
</evidence>
<feature type="region of interest" description="Disordered" evidence="1">
    <location>
        <begin position="152"/>
        <end position="196"/>
    </location>
</feature>
<feature type="compositionally biased region" description="Basic and acidic residues" evidence="1">
    <location>
        <begin position="566"/>
        <end position="591"/>
    </location>
</feature>
<reference evidence="3" key="1">
    <citation type="submission" date="2019-04" db="EMBL/GenBank/DDBJ databases">
        <title>Nocardioides xinjiangensis sp. nov.</title>
        <authorList>
            <person name="Liu S."/>
        </authorList>
    </citation>
    <scope>NUCLEOTIDE SEQUENCE [LARGE SCALE GENOMIC DNA]</scope>
    <source>
        <strain evidence="3">18</strain>
    </source>
</reference>
<comment type="caution">
    <text evidence="2">The sequence shown here is derived from an EMBL/GenBank/DDBJ whole genome shotgun (WGS) entry which is preliminary data.</text>
</comment>
<accession>A0A4S8QGW2</accession>
<organism evidence="2 3">
    <name type="scientific">Glycomyces buryatensis</name>
    <dbReference type="NCBI Taxonomy" id="2570927"/>
    <lineage>
        <taxon>Bacteria</taxon>
        <taxon>Bacillati</taxon>
        <taxon>Actinomycetota</taxon>
        <taxon>Actinomycetes</taxon>
        <taxon>Glycomycetales</taxon>
        <taxon>Glycomycetaceae</taxon>
        <taxon>Glycomyces</taxon>
    </lineage>
</organism>
<feature type="compositionally biased region" description="Acidic residues" evidence="1">
    <location>
        <begin position="433"/>
        <end position="451"/>
    </location>
</feature>